<dbReference type="EMBL" id="CP141261">
    <property type="protein sequence ID" value="WRL62102.1"/>
    <property type="molecule type" value="Genomic_DNA"/>
</dbReference>
<protein>
    <submittedName>
        <fullName evidence="1">Uncharacterized protein</fullName>
    </submittedName>
</protein>
<accession>A0ABZ1AVD3</accession>
<keyword evidence="2" id="KW-1185">Reference proteome</keyword>
<evidence type="ECO:0000313" key="1">
    <source>
        <dbReference type="EMBL" id="WRL62102.1"/>
    </source>
</evidence>
<organism evidence="1 2">
    <name type="scientific">Blastococcus brunescens</name>
    <dbReference type="NCBI Taxonomy" id="1564165"/>
    <lineage>
        <taxon>Bacteria</taxon>
        <taxon>Bacillati</taxon>
        <taxon>Actinomycetota</taxon>
        <taxon>Actinomycetes</taxon>
        <taxon>Geodermatophilales</taxon>
        <taxon>Geodermatophilaceae</taxon>
        <taxon>Blastococcus</taxon>
    </lineage>
</organism>
<proteinExistence type="predicted"/>
<dbReference type="RefSeq" id="WP_324273457.1">
    <property type="nucleotide sequence ID" value="NZ_CP141261.1"/>
</dbReference>
<sequence>MTLPNGAVVVSVAWADMQPSGSGTGRGCGMQAHPAGTPLDTLGAAVVCEVELSDGGEGPTLLMYGAGGVARYTVTGRDGTGAEAGVGMTGFLVTRPAPENGVMRLDLVDGGSREWAVVGRSPDEIVDRAGWGALD</sequence>
<name>A0ABZ1AVD3_9ACTN</name>
<evidence type="ECO:0000313" key="2">
    <source>
        <dbReference type="Proteomes" id="UP001324287"/>
    </source>
</evidence>
<reference evidence="1 2" key="1">
    <citation type="submission" date="2023-12" db="EMBL/GenBank/DDBJ databases">
        <title>Blastococcus brunescens sp. nov., an actonobacterium isolated from sandstone collected in sahara desert.</title>
        <authorList>
            <person name="Gtari M."/>
            <person name="Ghodhbane F."/>
        </authorList>
    </citation>
    <scope>NUCLEOTIDE SEQUENCE [LARGE SCALE GENOMIC DNA]</scope>
    <source>
        <strain evidence="1 2">BMG 8361</strain>
    </source>
</reference>
<dbReference type="Proteomes" id="UP001324287">
    <property type="component" value="Chromosome"/>
</dbReference>
<gene>
    <name evidence="1" type="ORF">U6N30_18835</name>
</gene>